<dbReference type="Pfam" id="PF23232">
    <property type="entry name" value="AAA_lid_13"/>
    <property type="match status" value="1"/>
</dbReference>
<reference evidence="3" key="1">
    <citation type="submission" date="2022-10" db="EMBL/GenBank/DDBJ databases">
        <title>Tapping the CABI collections for fungal endophytes: first genome assemblies for Collariella, Neodidymelliopsis, Ascochyta clinopodiicola, Didymella pomorum, Didymosphaeria variabile, Neocosmospora piperis and Neocucurbitaria cava.</title>
        <authorList>
            <person name="Hill R."/>
        </authorList>
    </citation>
    <scope>NUCLEOTIDE SEQUENCE</scope>
    <source>
        <strain evidence="3">IMI 356814</strain>
    </source>
</reference>
<protein>
    <recommendedName>
        <fullName evidence="2">AAA+ ATPase domain-containing protein</fullName>
    </recommendedName>
</protein>
<dbReference type="PANTHER" id="PTHR46411">
    <property type="entry name" value="FAMILY ATPASE, PUTATIVE-RELATED"/>
    <property type="match status" value="1"/>
</dbReference>
<feature type="region of interest" description="Disordered" evidence="1">
    <location>
        <begin position="35"/>
        <end position="54"/>
    </location>
</feature>
<evidence type="ECO:0000259" key="2">
    <source>
        <dbReference type="SMART" id="SM00382"/>
    </source>
</evidence>
<dbReference type="Gene3D" id="3.40.50.300">
    <property type="entry name" value="P-loop containing nucleotide triphosphate hydrolases"/>
    <property type="match status" value="1"/>
</dbReference>
<dbReference type="EMBL" id="JAPEUY010000021">
    <property type="protein sequence ID" value="KAJ4362286.1"/>
    <property type="molecule type" value="Genomic_DNA"/>
</dbReference>
<dbReference type="InterPro" id="IPR054289">
    <property type="entry name" value="DUF7025"/>
</dbReference>
<proteinExistence type="predicted"/>
<dbReference type="InterPro" id="IPR027417">
    <property type="entry name" value="P-loop_NTPase"/>
</dbReference>
<gene>
    <name evidence="3" type="ORF">N0V83_010379</name>
</gene>
<dbReference type="CDD" id="cd19481">
    <property type="entry name" value="RecA-like_protease"/>
    <property type="match status" value="1"/>
</dbReference>
<evidence type="ECO:0000313" key="3">
    <source>
        <dbReference type="EMBL" id="KAJ4362286.1"/>
    </source>
</evidence>
<dbReference type="PANTHER" id="PTHR46411:SF4">
    <property type="entry name" value="AAA+ ATPASE DOMAIN-CONTAINING PROTEIN"/>
    <property type="match status" value="1"/>
</dbReference>
<dbReference type="SUPFAM" id="SSF52540">
    <property type="entry name" value="P-loop containing nucleoside triphosphate hydrolases"/>
    <property type="match status" value="1"/>
</dbReference>
<feature type="domain" description="AAA+ ATPase" evidence="2">
    <location>
        <begin position="416"/>
        <end position="543"/>
    </location>
</feature>
<dbReference type="Pfam" id="PF22942">
    <property type="entry name" value="DUF7025"/>
    <property type="match status" value="1"/>
</dbReference>
<feature type="compositionally biased region" description="Basic and acidic residues" evidence="1">
    <location>
        <begin position="35"/>
        <end position="53"/>
    </location>
</feature>
<sequence>MKDGMLLYTKDMTENKKQLAVHEGPVFDVVDVNHTSETKDTQKSKQDTNERGPKASVVNYYPNYDIVAQPTELYEPYPILVHHWDEIIQFRERFNPSRVTEDTSDCGMNDTYEHLGLLLDFLEEKMGAKVREEQERWKQPIPKVSFEMIWLLLKPGIDVYEHLEEDGTKEPWIVSRVSFDIFDQSWDNYTVDVWYLGHDATAILPKSAELKINRFHGEKPIQELNLFPCEYYNDHKIRRNDMIERGKLFYRGYVMVDPAQALEDEPSESTNLEVLVDQKLSQLPLCTCARCSAIDCERNRPAKFLGYKRIAFKDTGSMTDHQYFICANAIKTFVLAVRQWSKRIETLLLSGFREPKWNPTLMDSLVLKDDIKQMLQNLSRLYIKHNMDAASKKTPPSDGRPRANPWTADYIEDKGKGLVVLLHGKPGVGKTYTAECIAHSMQRPLLSITCADIGVDPPEVEKKLRRWFKIARVWDAVLLIDEADIYFESRQTQDLERNNLVASFLRAIEYYDGILFLTTNRVGTSDEAVWSRIHATIYYDDFTDEQRQKIWNTYFDKLEQERGDEIRVLESAKDYVTEAQAVKDLKWNGREIRNAFQIAVNLAQAEDVRDSKGRFTVKRDHIKVTVDLLKDFENYMLKLHKKSRGQRAQIHGNRFDAYNVSNGPREEYH</sequence>
<name>A0A9W8XYG3_9PLEO</name>
<dbReference type="InterPro" id="IPR003959">
    <property type="entry name" value="ATPase_AAA_core"/>
</dbReference>
<dbReference type="SMART" id="SM00382">
    <property type="entry name" value="AAA"/>
    <property type="match status" value="1"/>
</dbReference>
<keyword evidence="4" id="KW-1185">Reference proteome</keyword>
<dbReference type="OrthoDB" id="10042665at2759"/>
<dbReference type="AlphaFoldDB" id="A0A9W8XYG3"/>
<dbReference type="Pfam" id="PF00004">
    <property type="entry name" value="AAA"/>
    <property type="match status" value="1"/>
</dbReference>
<dbReference type="Proteomes" id="UP001140560">
    <property type="component" value="Unassembled WGS sequence"/>
</dbReference>
<comment type="caution">
    <text evidence="3">The sequence shown here is derived from an EMBL/GenBank/DDBJ whole genome shotgun (WGS) entry which is preliminary data.</text>
</comment>
<dbReference type="GO" id="GO:0016887">
    <property type="term" value="F:ATP hydrolysis activity"/>
    <property type="evidence" value="ECO:0007669"/>
    <property type="project" value="InterPro"/>
</dbReference>
<dbReference type="GO" id="GO:0005524">
    <property type="term" value="F:ATP binding"/>
    <property type="evidence" value="ECO:0007669"/>
    <property type="project" value="InterPro"/>
</dbReference>
<evidence type="ECO:0000256" key="1">
    <source>
        <dbReference type="SAM" id="MobiDB-lite"/>
    </source>
</evidence>
<organism evidence="3 4">
    <name type="scientific">Neocucurbitaria cava</name>
    <dbReference type="NCBI Taxonomy" id="798079"/>
    <lineage>
        <taxon>Eukaryota</taxon>
        <taxon>Fungi</taxon>
        <taxon>Dikarya</taxon>
        <taxon>Ascomycota</taxon>
        <taxon>Pezizomycotina</taxon>
        <taxon>Dothideomycetes</taxon>
        <taxon>Pleosporomycetidae</taxon>
        <taxon>Pleosporales</taxon>
        <taxon>Pleosporineae</taxon>
        <taxon>Cucurbitariaceae</taxon>
        <taxon>Neocucurbitaria</taxon>
    </lineage>
</organism>
<accession>A0A9W8XYG3</accession>
<dbReference type="InterPro" id="IPR056599">
    <property type="entry name" value="AAA_lid_fung"/>
</dbReference>
<evidence type="ECO:0000313" key="4">
    <source>
        <dbReference type="Proteomes" id="UP001140560"/>
    </source>
</evidence>
<dbReference type="InterPro" id="IPR003593">
    <property type="entry name" value="AAA+_ATPase"/>
</dbReference>